<proteinExistence type="predicted"/>
<evidence type="ECO:0000313" key="1">
    <source>
        <dbReference type="EMBL" id="SPO28266.1"/>
    </source>
</evidence>
<organism evidence="1 2">
    <name type="scientific">Ustilago trichophora</name>
    <dbReference type="NCBI Taxonomy" id="86804"/>
    <lineage>
        <taxon>Eukaryota</taxon>
        <taxon>Fungi</taxon>
        <taxon>Dikarya</taxon>
        <taxon>Basidiomycota</taxon>
        <taxon>Ustilaginomycotina</taxon>
        <taxon>Ustilaginomycetes</taxon>
        <taxon>Ustilaginales</taxon>
        <taxon>Ustilaginaceae</taxon>
        <taxon>Ustilago</taxon>
    </lineage>
</organism>
<evidence type="ECO:0000313" key="2">
    <source>
        <dbReference type="Proteomes" id="UP000324022"/>
    </source>
</evidence>
<name>A0A5C3EF73_9BASI</name>
<gene>
    <name evidence="1" type="ORF">UTRI_04661_B</name>
</gene>
<sequence>MVQIQSIAAAAVIGAASYAAASPVETPEVLEARTFGLLQHIFEKKAWLWNCIAPWHHASLPSWSWGCNVPGIPNWNGGDKGKCWLIWNKYSPYCQHGNQPKPIPDGCNPPDNGGGKPICKGNGYQQVFKNYQTVATTGVYQGKTVGAATIDNANYLTYILVDGVDKCLQACDQTKGCVFVNLYQDNADKPEDVNELPESAQAKYKKGNLTCALYKACSGPSQATNYGGQQDPTYITDSNGYCKGGKC</sequence>
<dbReference type="EMBL" id="OOIN01000021">
    <property type="protein sequence ID" value="SPO28266.1"/>
    <property type="molecule type" value="Genomic_DNA"/>
</dbReference>
<dbReference type="AlphaFoldDB" id="A0A5C3EF73"/>
<dbReference type="Proteomes" id="UP000324022">
    <property type="component" value="Unassembled WGS sequence"/>
</dbReference>
<protein>
    <submittedName>
        <fullName evidence="1">Uncharacterized protein</fullName>
    </submittedName>
</protein>
<dbReference type="OrthoDB" id="271448at2759"/>
<keyword evidence="2" id="KW-1185">Reference proteome</keyword>
<accession>A0A5C3EF73</accession>
<reference evidence="1 2" key="1">
    <citation type="submission" date="2018-03" db="EMBL/GenBank/DDBJ databases">
        <authorList>
            <person name="Guldener U."/>
        </authorList>
    </citation>
    <scope>NUCLEOTIDE SEQUENCE [LARGE SCALE GENOMIC DNA]</scope>
    <source>
        <strain evidence="1 2">NBRC100155</strain>
    </source>
</reference>